<dbReference type="OrthoDB" id="5116982at2"/>
<evidence type="ECO:0000313" key="3">
    <source>
        <dbReference type="Proteomes" id="UP000231742"/>
    </source>
</evidence>
<feature type="domain" description="DUF2470" evidence="1">
    <location>
        <begin position="11"/>
        <end position="84"/>
    </location>
</feature>
<sequence>MTTFSEEIVSAVLAHMNSDHNDDNLLIVRAFAESAAISAAMVSLDGVEGTWQYSDVDGIEHHVTVPWSTEITERAEIRHEIVKLYDAACEKLGVEARPHS</sequence>
<evidence type="ECO:0000259" key="1">
    <source>
        <dbReference type="Pfam" id="PF10615"/>
    </source>
</evidence>
<accession>A0A2M9D6I5</accession>
<evidence type="ECO:0000313" key="2">
    <source>
        <dbReference type="EMBL" id="PJJ81133.1"/>
    </source>
</evidence>
<reference evidence="2 3" key="1">
    <citation type="submission" date="2017-11" db="EMBL/GenBank/DDBJ databases">
        <title>Genomic Encyclopedia of Archaeal and Bacterial Type Strains, Phase II (KMG-II): From Individual Species to Whole Genera.</title>
        <authorList>
            <person name="Goeker M."/>
        </authorList>
    </citation>
    <scope>NUCLEOTIDE SEQUENCE [LARGE SCALE GENOMIC DNA]</scope>
    <source>
        <strain evidence="2 3">DSM 16400</strain>
    </source>
</reference>
<dbReference type="RefSeq" id="WP_100387846.1">
    <property type="nucleotide sequence ID" value="NZ_BMZU01000001.1"/>
</dbReference>
<dbReference type="Proteomes" id="UP000231742">
    <property type="component" value="Unassembled WGS sequence"/>
</dbReference>
<name>A0A2M9D6I5_9MICO</name>
<organism evidence="2 3">
    <name type="scientific">Salinibacterium amurskyense</name>
    <dbReference type="NCBI Taxonomy" id="205941"/>
    <lineage>
        <taxon>Bacteria</taxon>
        <taxon>Bacillati</taxon>
        <taxon>Actinomycetota</taxon>
        <taxon>Actinomycetes</taxon>
        <taxon>Micrococcales</taxon>
        <taxon>Microbacteriaceae</taxon>
        <taxon>Salinibacterium</taxon>
    </lineage>
</organism>
<comment type="caution">
    <text evidence="2">The sequence shown here is derived from an EMBL/GenBank/DDBJ whole genome shotgun (WGS) entry which is preliminary data.</text>
</comment>
<proteinExistence type="predicted"/>
<dbReference type="InterPro" id="IPR037119">
    <property type="entry name" value="Haem_oxidase_HugZ-like_sf"/>
</dbReference>
<dbReference type="EMBL" id="PGFH01000001">
    <property type="protein sequence ID" value="PJJ81133.1"/>
    <property type="molecule type" value="Genomic_DNA"/>
</dbReference>
<dbReference type="Gene3D" id="3.20.180.10">
    <property type="entry name" value="PNP-oxidase-like"/>
    <property type="match status" value="1"/>
</dbReference>
<dbReference type="Pfam" id="PF10615">
    <property type="entry name" value="DUF2470"/>
    <property type="match status" value="1"/>
</dbReference>
<gene>
    <name evidence="2" type="ORF">CLV85_0303</name>
</gene>
<dbReference type="AlphaFoldDB" id="A0A2M9D6I5"/>
<keyword evidence="3" id="KW-1185">Reference proteome</keyword>
<dbReference type="InterPro" id="IPR019595">
    <property type="entry name" value="DUF2470"/>
</dbReference>
<protein>
    <submittedName>
        <fullName evidence="2">Uncharacterized protein DUF2470</fullName>
    </submittedName>
</protein>